<keyword evidence="7" id="KW-0456">Lyase</keyword>
<feature type="binding site" evidence="11">
    <location>
        <position position="241"/>
    </location>
    <ligand>
        <name>substrate</name>
    </ligand>
</feature>
<feature type="binding site" evidence="11">
    <location>
        <position position="327"/>
    </location>
    <ligand>
        <name>substrate</name>
    </ligand>
</feature>
<dbReference type="GO" id="GO:0006207">
    <property type="term" value="P:'de novo' pyrimidine nucleobase biosynthetic process"/>
    <property type="evidence" value="ECO:0007669"/>
    <property type="project" value="InterPro"/>
</dbReference>
<dbReference type="Proteomes" id="UP000077154">
    <property type="component" value="Unassembled WGS sequence"/>
</dbReference>
<feature type="active site" description="For OMPdecase activity" evidence="10">
    <location>
        <position position="101"/>
    </location>
</feature>
<dbReference type="GO" id="GO:0005829">
    <property type="term" value="C:cytosol"/>
    <property type="evidence" value="ECO:0007669"/>
    <property type="project" value="TreeGrafter"/>
</dbReference>
<dbReference type="Gene3D" id="3.20.20.70">
    <property type="entry name" value="Aldolase class I"/>
    <property type="match status" value="1"/>
</dbReference>
<sequence>MSRSIAQTPYEERQSAHPLSAYLYRLMVVKESNLCLSADVSSARTLLRLANSIGPSIVVLKTHYDIVSDWDSDVETGTGAQLAALAAKHGFLIFEDRKFSDIGSTVQKQYTDGPGKAVEWAHITNAHILPGAAIVSALADAASAWREKKKYEVKTDITVGTPRPESLSEDDEGKDDEDIKNLKALQARRKASIVSITTVSQSYEPANSPRAPIPECEEDVIFFKIEEAPLDRGLLLLAQMSSAGNLLDEAYAKACVEIARNNKDFVMGFIAQETQNTAADDQFITMTPGCQLPSGEEQRANSDGLGQQYNTPQKLIGEKSVDIIIVGRGIIGAADPVTEAERYRRKGWEAYTARIGA</sequence>
<feature type="binding site" evidence="11">
    <location>
        <position position="61"/>
    </location>
    <ligand>
        <name>substrate</name>
    </ligand>
</feature>
<dbReference type="UniPathway" id="UPA00070">
    <property type="reaction ID" value="UER00120"/>
</dbReference>
<dbReference type="RefSeq" id="XP_024327835.1">
    <property type="nucleotide sequence ID" value="XM_024464613.1"/>
</dbReference>
<feature type="region of interest" description="Disordered" evidence="12">
    <location>
        <begin position="156"/>
        <end position="175"/>
    </location>
</feature>
<dbReference type="GO" id="GO:0004590">
    <property type="term" value="F:orotidine-5'-phosphate decarboxylase activity"/>
    <property type="evidence" value="ECO:0007669"/>
    <property type="project" value="UniProtKB-EC"/>
</dbReference>
<reference evidence="14" key="1">
    <citation type="submission" date="2016-03" db="EMBL/GenBank/DDBJ databases">
        <title>Updated assembly of Pseudogymnoascus destructans, the fungus causing white-nose syndrome of bats.</title>
        <authorList>
            <person name="Palmer J.M."/>
            <person name="Drees K.P."/>
            <person name="Foster J.T."/>
            <person name="Lindner D.L."/>
        </authorList>
    </citation>
    <scope>NUCLEOTIDE SEQUENCE [LARGE SCALE GENOMIC DNA]</scope>
    <source>
        <strain evidence="14">20631-21</strain>
    </source>
</reference>
<dbReference type="AlphaFoldDB" id="A0A177AMR1"/>
<dbReference type="PANTHER" id="PTHR32119">
    <property type="entry name" value="OROTIDINE 5'-PHOSPHATE DECARBOXYLASE"/>
    <property type="match status" value="1"/>
</dbReference>
<evidence type="ECO:0000256" key="5">
    <source>
        <dbReference type="ARBA" id="ARBA00022793"/>
    </source>
</evidence>
<evidence type="ECO:0000256" key="1">
    <source>
        <dbReference type="ARBA" id="ARBA00004861"/>
    </source>
</evidence>
<dbReference type="VEuPathDB" id="FungiDB:GMDG_00071"/>
<gene>
    <name evidence="14" type="primary">URA3</name>
    <name evidence="14" type="ORF">VC83_00926</name>
</gene>
<dbReference type="EMBL" id="KV441387">
    <property type="protein sequence ID" value="OAF62563.1"/>
    <property type="molecule type" value="Genomic_DNA"/>
</dbReference>
<comment type="pathway">
    <text evidence="1">Pyrimidine metabolism; UMP biosynthesis via de novo pathway; UMP from orotate: step 2/2.</text>
</comment>
<feature type="binding site" evidence="11">
    <location>
        <position position="307"/>
    </location>
    <ligand>
        <name>substrate</name>
    </ligand>
</feature>
<dbReference type="Pfam" id="PF00215">
    <property type="entry name" value="OMPdecase"/>
    <property type="match status" value="1"/>
</dbReference>
<dbReference type="SUPFAM" id="SSF51366">
    <property type="entry name" value="Ribulose-phoshate binding barrel"/>
    <property type="match status" value="1"/>
</dbReference>
<dbReference type="PROSITE" id="PS00156">
    <property type="entry name" value="OMPDECASE"/>
    <property type="match status" value="1"/>
</dbReference>
<dbReference type="InterPro" id="IPR014732">
    <property type="entry name" value="OMPdecase"/>
</dbReference>
<feature type="active site" description="For OMPdecase activity" evidence="10">
    <location>
        <position position="98"/>
    </location>
</feature>
<evidence type="ECO:0000256" key="6">
    <source>
        <dbReference type="ARBA" id="ARBA00022975"/>
    </source>
</evidence>
<evidence type="ECO:0000256" key="9">
    <source>
        <dbReference type="ARBA" id="ARBA00033428"/>
    </source>
</evidence>
<evidence type="ECO:0000256" key="4">
    <source>
        <dbReference type="ARBA" id="ARBA00021923"/>
    </source>
</evidence>
<evidence type="ECO:0000256" key="12">
    <source>
        <dbReference type="SAM" id="MobiDB-lite"/>
    </source>
</evidence>
<dbReference type="SMART" id="SM00934">
    <property type="entry name" value="OMPdecase"/>
    <property type="match status" value="1"/>
</dbReference>
<dbReference type="EC" id="4.1.1.23" evidence="3"/>
<evidence type="ECO:0000313" key="14">
    <source>
        <dbReference type="EMBL" id="OAF62563.1"/>
    </source>
</evidence>
<dbReference type="InterPro" id="IPR013785">
    <property type="entry name" value="Aldolase_TIM"/>
</dbReference>
<keyword evidence="5" id="KW-0210">Decarboxylase</keyword>
<dbReference type="GO" id="GO:0044205">
    <property type="term" value="P:'de novo' UMP biosynthetic process"/>
    <property type="evidence" value="ECO:0007669"/>
    <property type="project" value="UniProtKB-UniPathway"/>
</dbReference>
<evidence type="ECO:0000259" key="13">
    <source>
        <dbReference type="SMART" id="SM00934"/>
    </source>
</evidence>
<dbReference type="InterPro" id="IPR001754">
    <property type="entry name" value="OMPdeCOase_dom"/>
</dbReference>
<evidence type="ECO:0000256" key="7">
    <source>
        <dbReference type="ARBA" id="ARBA00023239"/>
    </source>
</evidence>
<keyword evidence="6" id="KW-0665">Pyrimidine biosynthesis</keyword>
<dbReference type="eggNOG" id="KOG1377">
    <property type="taxonomic scope" value="Eukaryota"/>
</dbReference>
<evidence type="ECO:0000256" key="2">
    <source>
        <dbReference type="ARBA" id="ARBA00011018"/>
    </source>
</evidence>
<protein>
    <recommendedName>
        <fullName evidence="4">Orotidine 5'-phosphate decarboxylase</fullName>
        <ecNumber evidence="3">4.1.1.23</ecNumber>
    </recommendedName>
    <alternativeName>
        <fullName evidence="9">OMP decarboxylase</fullName>
    </alternativeName>
    <alternativeName>
        <fullName evidence="8">Uridine 5'-monophosphate synthase</fullName>
    </alternativeName>
</protein>
<dbReference type="GeneID" id="36284019"/>
<dbReference type="PANTHER" id="PTHR32119:SF2">
    <property type="entry name" value="OROTIDINE 5'-PHOSPHATE DECARBOXYLASE"/>
    <property type="match status" value="1"/>
</dbReference>
<dbReference type="OrthoDB" id="16982at2759"/>
<dbReference type="InterPro" id="IPR011060">
    <property type="entry name" value="RibuloseP-bd_barrel"/>
</dbReference>
<evidence type="ECO:0000256" key="10">
    <source>
        <dbReference type="PIRSR" id="PIRSR614732-1"/>
    </source>
</evidence>
<organism evidence="14">
    <name type="scientific">Pseudogymnoascus destructans</name>
    <dbReference type="NCBI Taxonomy" id="655981"/>
    <lineage>
        <taxon>Eukaryota</taxon>
        <taxon>Fungi</taxon>
        <taxon>Dikarya</taxon>
        <taxon>Ascomycota</taxon>
        <taxon>Pezizomycotina</taxon>
        <taxon>Leotiomycetes</taxon>
        <taxon>Thelebolales</taxon>
        <taxon>Thelebolaceae</taxon>
        <taxon>Pseudogymnoascus</taxon>
    </lineage>
</organism>
<feature type="binding site" evidence="11">
    <location>
        <position position="328"/>
    </location>
    <ligand>
        <name>substrate</name>
    </ligand>
</feature>
<comment type="similarity">
    <text evidence="2">Belongs to the OMP decarboxylase family.</text>
</comment>
<accession>A0A177AMR1</accession>
<proteinExistence type="inferred from homology"/>
<feature type="binding site" evidence="11">
    <location>
        <position position="39"/>
    </location>
    <ligand>
        <name>substrate</name>
    </ligand>
</feature>
<dbReference type="InterPro" id="IPR018089">
    <property type="entry name" value="OMPdecase_AS"/>
</dbReference>
<evidence type="ECO:0000256" key="3">
    <source>
        <dbReference type="ARBA" id="ARBA00012321"/>
    </source>
</evidence>
<name>A0A177AMR1_9PEZI</name>
<evidence type="ECO:0000256" key="8">
    <source>
        <dbReference type="ARBA" id="ARBA00031744"/>
    </source>
</evidence>
<evidence type="ECO:0000256" key="11">
    <source>
        <dbReference type="PIRSR" id="PIRSR614732-2"/>
    </source>
</evidence>
<feature type="domain" description="Orotidine 5'-phosphate decarboxylase" evidence="13">
    <location>
        <begin position="33"/>
        <end position="343"/>
    </location>
</feature>
<feature type="active site" description="For OMPdecase activity" evidence="10">
    <location>
        <position position="96"/>
    </location>
</feature>